<evidence type="ECO:0000313" key="2">
    <source>
        <dbReference type="EMBL" id="KAH1030428.1"/>
    </source>
</evidence>
<sequence>MLMMLPPEARLRLQAFQIRDRDHCAKWTSGFTMQIGDESVLKIEVKTILEGLKIKWDSELRQLEVDCDNYLVVECAANRRALSIMKSLKKQQYSLSMVSDPADTFQCWEC</sequence>
<dbReference type="Pfam" id="PF13456">
    <property type="entry name" value="RVT_3"/>
    <property type="match status" value="1"/>
</dbReference>
<accession>A0A9D3ZEL9</accession>
<protein>
    <recommendedName>
        <fullName evidence="1">RNase H type-1 domain-containing protein</fullName>
    </recommendedName>
</protein>
<comment type="caution">
    <text evidence="2">The sequence shown here is derived from an EMBL/GenBank/DDBJ whole genome shotgun (WGS) entry which is preliminary data.</text>
</comment>
<organism evidence="2 3">
    <name type="scientific">Gossypium stocksii</name>
    <dbReference type="NCBI Taxonomy" id="47602"/>
    <lineage>
        <taxon>Eukaryota</taxon>
        <taxon>Viridiplantae</taxon>
        <taxon>Streptophyta</taxon>
        <taxon>Embryophyta</taxon>
        <taxon>Tracheophyta</taxon>
        <taxon>Spermatophyta</taxon>
        <taxon>Magnoliopsida</taxon>
        <taxon>eudicotyledons</taxon>
        <taxon>Gunneridae</taxon>
        <taxon>Pentapetalae</taxon>
        <taxon>rosids</taxon>
        <taxon>malvids</taxon>
        <taxon>Malvales</taxon>
        <taxon>Malvaceae</taxon>
        <taxon>Malvoideae</taxon>
        <taxon>Gossypium</taxon>
    </lineage>
</organism>
<dbReference type="InterPro" id="IPR002156">
    <property type="entry name" value="RNaseH_domain"/>
</dbReference>
<evidence type="ECO:0000313" key="3">
    <source>
        <dbReference type="Proteomes" id="UP000828251"/>
    </source>
</evidence>
<dbReference type="GO" id="GO:0004523">
    <property type="term" value="F:RNA-DNA hybrid ribonuclease activity"/>
    <property type="evidence" value="ECO:0007669"/>
    <property type="project" value="InterPro"/>
</dbReference>
<proteinExistence type="predicted"/>
<name>A0A9D3ZEL9_9ROSI</name>
<keyword evidence="3" id="KW-1185">Reference proteome</keyword>
<evidence type="ECO:0000259" key="1">
    <source>
        <dbReference type="Pfam" id="PF13456"/>
    </source>
</evidence>
<feature type="domain" description="RNase H type-1" evidence="1">
    <location>
        <begin position="21"/>
        <end position="81"/>
    </location>
</feature>
<gene>
    <name evidence="2" type="ORF">J1N35_042602</name>
</gene>
<dbReference type="GO" id="GO:0003676">
    <property type="term" value="F:nucleic acid binding"/>
    <property type="evidence" value="ECO:0007669"/>
    <property type="project" value="InterPro"/>
</dbReference>
<dbReference type="OrthoDB" id="10436834at2759"/>
<dbReference type="Proteomes" id="UP000828251">
    <property type="component" value="Unassembled WGS sequence"/>
</dbReference>
<reference evidence="2 3" key="1">
    <citation type="journal article" date="2021" name="Plant Biotechnol. J.">
        <title>Multi-omics assisted identification of the key and species-specific regulatory components of drought-tolerant mechanisms in Gossypium stocksii.</title>
        <authorList>
            <person name="Yu D."/>
            <person name="Ke L."/>
            <person name="Zhang D."/>
            <person name="Wu Y."/>
            <person name="Sun Y."/>
            <person name="Mei J."/>
            <person name="Sun J."/>
            <person name="Sun Y."/>
        </authorList>
    </citation>
    <scope>NUCLEOTIDE SEQUENCE [LARGE SCALE GENOMIC DNA]</scope>
    <source>
        <strain evidence="3">cv. E1</strain>
        <tissue evidence="2">Leaf</tissue>
    </source>
</reference>
<dbReference type="EMBL" id="JAIQCV010000013">
    <property type="protein sequence ID" value="KAH1030428.1"/>
    <property type="molecule type" value="Genomic_DNA"/>
</dbReference>
<dbReference type="AlphaFoldDB" id="A0A9D3ZEL9"/>